<accession>A0A4U7AV27</accession>
<evidence type="ECO:0000313" key="2">
    <source>
        <dbReference type="EMBL" id="TKX19504.1"/>
    </source>
</evidence>
<dbReference type="GO" id="GO:0000139">
    <property type="term" value="C:Golgi membrane"/>
    <property type="evidence" value="ECO:0007669"/>
    <property type="project" value="InterPro"/>
</dbReference>
<dbReference type="EMBL" id="PTQR01000114">
    <property type="protein sequence ID" value="TKX19504.1"/>
    <property type="molecule type" value="Genomic_DNA"/>
</dbReference>
<sequence>MIGQLVHSTAARVLAFTGIFWLISFFVCKQLLWRDPHSAFFKEEKVYDLGYSLGRAEESQHFIDSFSNGTGRRQPVQDPLICAAFTTFQREGKQYVQEAIGSVLVGLSKEERETIDLRLLFTHVEPAKHPDWNQTWLEVVDEWSGYNVSKEGLQFIQGLEESRNFYAKGVYDYVYVLNHCLHNSTAPYIAIFEDDIIAAEGWLFKTLKALSQLRQQSKSWLYLRLFYTETSLGWDDSIDFWYRNMHLTFAMLISSTAAILLLIRKYDHRIRHKLDLLTIAAISLVSVPAFTALFFMIGKYNIMPLQGSELMNKWGCCTQALVFPRYQVESLINFLQERGSGQTDALIEEYADRARLQRYALAPQVVQHVGLISSRDNLQINTRSTWAFWFEAQDPGKLRREHAAMDWEGIVTGLRSAPK</sequence>
<keyword evidence="1" id="KW-1133">Transmembrane helix</keyword>
<gene>
    <name evidence="2" type="ORF">C1H76_8353</name>
</gene>
<feature type="transmembrane region" description="Helical" evidence="1">
    <location>
        <begin position="245"/>
        <end position="264"/>
    </location>
</feature>
<feature type="transmembrane region" description="Helical" evidence="1">
    <location>
        <begin position="276"/>
        <end position="297"/>
    </location>
</feature>
<organism evidence="2 3">
    <name type="scientific">Elsinoe australis</name>
    <dbReference type="NCBI Taxonomy" id="40998"/>
    <lineage>
        <taxon>Eukaryota</taxon>
        <taxon>Fungi</taxon>
        <taxon>Dikarya</taxon>
        <taxon>Ascomycota</taxon>
        <taxon>Pezizomycotina</taxon>
        <taxon>Dothideomycetes</taxon>
        <taxon>Dothideomycetidae</taxon>
        <taxon>Myriangiales</taxon>
        <taxon>Elsinoaceae</taxon>
        <taxon>Elsinoe</taxon>
    </lineage>
</organism>
<evidence type="ECO:0000313" key="3">
    <source>
        <dbReference type="Proteomes" id="UP000308133"/>
    </source>
</evidence>
<comment type="caution">
    <text evidence="2">The sequence shown here is derived from an EMBL/GenBank/DDBJ whole genome shotgun (WGS) entry which is preliminary data.</text>
</comment>
<dbReference type="InterPro" id="IPR029675">
    <property type="entry name" value="PGAP4"/>
</dbReference>
<name>A0A4U7AV27_9PEZI</name>
<dbReference type="AlphaFoldDB" id="A0A4U7AV27"/>
<keyword evidence="1" id="KW-0472">Membrane</keyword>
<keyword evidence="1" id="KW-0812">Transmembrane</keyword>
<dbReference type="GO" id="GO:0006506">
    <property type="term" value="P:GPI anchor biosynthetic process"/>
    <property type="evidence" value="ECO:0007669"/>
    <property type="project" value="InterPro"/>
</dbReference>
<dbReference type="GO" id="GO:0016757">
    <property type="term" value="F:glycosyltransferase activity"/>
    <property type="evidence" value="ECO:0007669"/>
    <property type="project" value="InterPro"/>
</dbReference>
<feature type="transmembrane region" description="Helical" evidence="1">
    <location>
        <begin position="12"/>
        <end position="33"/>
    </location>
</feature>
<evidence type="ECO:0000256" key="1">
    <source>
        <dbReference type="SAM" id="Phobius"/>
    </source>
</evidence>
<dbReference type="PANTHER" id="PTHR31410">
    <property type="entry name" value="TRANSMEMBRANE PROTEIN 246"/>
    <property type="match status" value="1"/>
</dbReference>
<dbReference type="PANTHER" id="PTHR31410:SF1">
    <property type="entry name" value="POST-GPI ATTACHMENT TO PROTEINS FACTOR 4"/>
    <property type="match status" value="1"/>
</dbReference>
<dbReference type="CDD" id="cd22189">
    <property type="entry name" value="PGAP4-like_fungal"/>
    <property type="match status" value="1"/>
</dbReference>
<dbReference type="Proteomes" id="UP000308133">
    <property type="component" value="Unassembled WGS sequence"/>
</dbReference>
<reference evidence="2 3" key="1">
    <citation type="submission" date="2018-02" db="EMBL/GenBank/DDBJ databases">
        <title>Draft genome sequences of Elsinoe sp., causing black scab on jojoba.</title>
        <authorList>
            <person name="Stodart B."/>
            <person name="Jeffress S."/>
            <person name="Ash G."/>
            <person name="Arun Chinnappa K."/>
        </authorList>
    </citation>
    <scope>NUCLEOTIDE SEQUENCE [LARGE SCALE GENOMIC DNA]</scope>
    <source>
        <strain evidence="2 3">Hillstone_2</strain>
    </source>
</reference>
<protein>
    <submittedName>
        <fullName evidence="2">Uncharacterized protein</fullName>
    </submittedName>
</protein>
<proteinExistence type="predicted"/>